<evidence type="ECO:0000256" key="10">
    <source>
        <dbReference type="SAM" id="Coils"/>
    </source>
</evidence>
<dbReference type="GeneID" id="94337380"/>
<dbReference type="GO" id="GO:0006265">
    <property type="term" value="P:DNA topological change"/>
    <property type="evidence" value="ECO:0007669"/>
    <property type="project" value="UniProtKB-UniRule"/>
</dbReference>
<dbReference type="InterPro" id="IPR013034">
    <property type="entry name" value="DNA_topo_DNA_db_N_dom1"/>
</dbReference>
<dbReference type="InterPro" id="IPR018521">
    <property type="entry name" value="TopoIB_AS"/>
</dbReference>
<dbReference type="Gene3D" id="1.10.10.41">
    <property type="entry name" value="Yeast DNA topoisomerase - domain 1"/>
    <property type="match status" value="1"/>
</dbReference>
<dbReference type="InterPro" id="IPR014727">
    <property type="entry name" value="TopoI_cat_a/b-sub_euk"/>
</dbReference>
<dbReference type="GO" id="GO:0005694">
    <property type="term" value="C:chromosome"/>
    <property type="evidence" value="ECO:0007669"/>
    <property type="project" value="InterPro"/>
</dbReference>
<dbReference type="GO" id="GO:0007059">
    <property type="term" value="P:chromosome segregation"/>
    <property type="evidence" value="ECO:0007669"/>
    <property type="project" value="TreeGrafter"/>
</dbReference>
<evidence type="ECO:0000313" key="14">
    <source>
        <dbReference type="Proteomes" id="UP001214638"/>
    </source>
</evidence>
<feature type="coiled-coil region" evidence="10">
    <location>
        <begin position="561"/>
        <end position="588"/>
    </location>
</feature>
<evidence type="ECO:0000256" key="4">
    <source>
        <dbReference type="ARBA" id="ARBA00019632"/>
    </source>
</evidence>
<evidence type="ECO:0000259" key="12">
    <source>
        <dbReference type="SMART" id="SM00435"/>
    </source>
</evidence>
<dbReference type="GO" id="GO:0003677">
    <property type="term" value="F:DNA binding"/>
    <property type="evidence" value="ECO:0007669"/>
    <property type="project" value="UniProtKB-UniRule"/>
</dbReference>
<dbReference type="InterPro" id="IPR025834">
    <property type="entry name" value="TopoI_C_dom"/>
</dbReference>
<dbReference type="Gene3D" id="2.170.11.10">
    <property type="entry name" value="DNA Topoisomerase I, domain 2"/>
    <property type="match status" value="1"/>
</dbReference>
<evidence type="ECO:0000256" key="11">
    <source>
        <dbReference type="SAM" id="MobiDB-lite"/>
    </source>
</evidence>
<dbReference type="InterPro" id="IPR013030">
    <property type="entry name" value="DNA_topo_DNA_db_N_dom2"/>
</dbReference>
<dbReference type="InterPro" id="IPR013499">
    <property type="entry name" value="TopoI_euk"/>
</dbReference>
<keyword evidence="7 9" id="KW-0413">Isomerase</keyword>
<dbReference type="Pfam" id="PF14370">
    <property type="entry name" value="Topo_C_assoc"/>
    <property type="match status" value="1"/>
</dbReference>
<comment type="similarity">
    <text evidence="2 9">Belongs to the type IB topoisomerase family.</text>
</comment>
<keyword evidence="10" id="KW-0175">Coiled coil</keyword>
<dbReference type="InterPro" id="IPR036202">
    <property type="entry name" value="TopoI_DNA-bd_euk_N_sf"/>
</dbReference>
<dbReference type="EMBL" id="JALLKP010000004">
    <property type="protein sequence ID" value="KAK2195407.1"/>
    <property type="molecule type" value="Genomic_DNA"/>
</dbReference>
<dbReference type="SUPFAM" id="SSF56349">
    <property type="entry name" value="DNA breaking-rejoining enzymes"/>
    <property type="match status" value="1"/>
</dbReference>
<dbReference type="SMART" id="SM00435">
    <property type="entry name" value="TOPEUc"/>
    <property type="match status" value="1"/>
</dbReference>
<dbReference type="Gene3D" id="3.90.15.10">
    <property type="entry name" value="Topoisomerase I, Chain A, domain 3"/>
    <property type="match status" value="1"/>
</dbReference>
<dbReference type="InterPro" id="IPR008336">
    <property type="entry name" value="TopoI_DNA-bd_euk"/>
</dbReference>
<keyword evidence="6 9" id="KW-0238">DNA-binding</keyword>
<name>A0AAD9PJ33_9APIC</name>
<dbReference type="Gene3D" id="1.10.132.10">
    <property type="match status" value="1"/>
</dbReference>
<feature type="region of interest" description="Disordered" evidence="11">
    <location>
        <begin position="592"/>
        <end position="614"/>
    </location>
</feature>
<evidence type="ECO:0000256" key="6">
    <source>
        <dbReference type="ARBA" id="ARBA00023125"/>
    </source>
</evidence>
<feature type="active site" description="O-(3'-phospho-DNA)-tyrosine intermediate" evidence="9">
    <location>
        <position position="656"/>
    </location>
</feature>
<organism evidence="13 14">
    <name type="scientific">Babesia duncani</name>
    <dbReference type="NCBI Taxonomy" id="323732"/>
    <lineage>
        <taxon>Eukaryota</taxon>
        <taxon>Sar</taxon>
        <taxon>Alveolata</taxon>
        <taxon>Apicomplexa</taxon>
        <taxon>Aconoidasida</taxon>
        <taxon>Piroplasmida</taxon>
        <taxon>Babesiidae</taxon>
        <taxon>Babesia</taxon>
    </lineage>
</organism>
<evidence type="ECO:0000313" key="13">
    <source>
        <dbReference type="EMBL" id="KAK2195407.1"/>
    </source>
</evidence>
<dbReference type="GO" id="GO:0003917">
    <property type="term" value="F:DNA topoisomerase type I (single strand cut, ATP-independent) activity"/>
    <property type="evidence" value="ECO:0007669"/>
    <property type="project" value="UniProtKB-UniRule"/>
</dbReference>
<dbReference type="Proteomes" id="UP001214638">
    <property type="component" value="Unassembled WGS sequence"/>
</dbReference>
<dbReference type="PROSITE" id="PS00176">
    <property type="entry name" value="TOPO_IB_1"/>
    <property type="match status" value="1"/>
</dbReference>
<dbReference type="InterPro" id="IPR001631">
    <property type="entry name" value="TopoI"/>
</dbReference>
<dbReference type="SUPFAM" id="SSF56741">
    <property type="entry name" value="Eukaryotic DNA topoisomerase I, N-terminal DNA-binding fragment"/>
    <property type="match status" value="1"/>
</dbReference>
<comment type="catalytic activity">
    <reaction evidence="1 9">
        <text>ATP-independent breakage of single-stranded DNA, followed by passage and rejoining.</text>
        <dbReference type="EC" id="5.6.2.1"/>
    </reaction>
</comment>
<keyword evidence="5 9" id="KW-0799">Topoisomerase</keyword>
<protein>
    <recommendedName>
        <fullName evidence="4">DNA topoisomerase 1</fullName>
        <ecNumber evidence="3">5.6.2.1</ecNumber>
    </recommendedName>
    <alternativeName>
        <fullName evidence="8">DNA topoisomerase I</fullName>
    </alternativeName>
</protein>
<evidence type="ECO:0000256" key="8">
    <source>
        <dbReference type="ARBA" id="ARBA00033297"/>
    </source>
</evidence>
<dbReference type="Pfam" id="PF02919">
    <property type="entry name" value="Topoisom_I_N"/>
    <property type="match status" value="1"/>
</dbReference>
<reference evidence="13" key="1">
    <citation type="journal article" date="2023" name="Nat. Microbiol.">
        <title>Babesia duncani multi-omics identifies virulence factors and drug targets.</title>
        <authorList>
            <person name="Singh P."/>
            <person name="Lonardi S."/>
            <person name="Liang Q."/>
            <person name="Vydyam P."/>
            <person name="Khabirova E."/>
            <person name="Fang T."/>
            <person name="Gihaz S."/>
            <person name="Thekkiniath J."/>
            <person name="Munshi M."/>
            <person name="Abel S."/>
            <person name="Ciampossin L."/>
            <person name="Batugedara G."/>
            <person name="Gupta M."/>
            <person name="Lu X.M."/>
            <person name="Lenz T."/>
            <person name="Chakravarty S."/>
            <person name="Cornillot E."/>
            <person name="Hu Y."/>
            <person name="Ma W."/>
            <person name="Gonzalez L.M."/>
            <person name="Sanchez S."/>
            <person name="Estrada K."/>
            <person name="Sanchez-Flores A."/>
            <person name="Montero E."/>
            <person name="Harb O.S."/>
            <person name="Le Roch K.G."/>
            <person name="Mamoun C.B."/>
        </authorList>
    </citation>
    <scope>NUCLEOTIDE SEQUENCE</scope>
    <source>
        <strain evidence="13">WA1</strain>
    </source>
</reference>
<evidence type="ECO:0000256" key="2">
    <source>
        <dbReference type="ARBA" id="ARBA00006645"/>
    </source>
</evidence>
<evidence type="ECO:0000256" key="9">
    <source>
        <dbReference type="PROSITE-ProRule" id="PRU01382"/>
    </source>
</evidence>
<dbReference type="EC" id="5.6.2.1" evidence="3"/>
<evidence type="ECO:0000256" key="1">
    <source>
        <dbReference type="ARBA" id="ARBA00000213"/>
    </source>
</evidence>
<comment type="caution">
    <text evidence="13">The sequence shown here is derived from an EMBL/GenBank/DDBJ whole genome shotgun (WGS) entry which is preliminary data.</text>
</comment>
<dbReference type="PANTHER" id="PTHR10290">
    <property type="entry name" value="DNA TOPOISOMERASE I"/>
    <property type="match status" value="1"/>
</dbReference>
<evidence type="ECO:0000256" key="3">
    <source>
        <dbReference type="ARBA" id="ARBA00012891"/>
    </source>
</evidence>
<dbReference type="InterPro" id="IPR013500">
    <property type="entry name" value="TopoI_cat_euk"/>
</dbReference>
<dbReference type="GO" id="GO:0006260">
    <property type="term" value="P:DNA replication"/>
    <property type="evidence" value="ECO:0007669"/>
    <property type="project" value="TreeGrafter"/>
</dbReference>
<keyword evidence="14" id="KW-1185">Reference proteome</keyword>
<dbReference type="PRINTS" id="PR00416">
    <property type="entry name" value="EUTPISMRASEI"/>
</dbReference>
<evidence type="ECO:0000256" key="5">
    <source>
        <dbReference type="ARBA" id="ARBA00023029"/>
    </source>
</evidence>
<sequence length="697" mass="80785">MDKTQVYNPSIELHYEDPGCKKRVLESQGTLDLPGDPGSPGLALKIVKVETTHAPGNSTCQKNKTGVKIKAHSNTKTITEDIVEPINRWWEQLDSDFDINKIVSYEKESTHWEYLEHNGMIFTPEYVPHKVPIIYKGKEIVLEPCLEEIATYWAQSMGTNYESSDIYRKNFWEAFTKRLEPHHVLLTSKAKLDDVDFSKIKQHLEAEKQYKKDNKQHFQQLKQEQAQVEYPFSYALVDWIREKVSSNRLEPPGLFKGRGLHPKQGMLKARIMPEEVTLNLSKDAPVPKITLCNRNGHSWGNVYHDNSVTWLAFYRDSINDQYKYMYLAAQSKFKGLHDFLKYNKARELKQYIEKIRIDYRQKMASDDVFLRQLGTATYLIDFLALRVGGEKDQDEADTVGCCSLRVEHIKFENKSDYVTLDFLGKDSIRYFSTVKIDTIACNNLKSFCKGKRPQTDIFDLITTTKLNDYLKELMPGLSAKIFRTYNASYTLDKQLRCLRYTKAMEPGVVLKPQEMPEDEKPRLVNVANVNEIVSFYNEANRKVAILCNHQRSVPKQHESSMSRMQNQKQLIQEEIAELEAYAKHLSQNSKSDFTFTSKTHDAKGNLRKAATRPGMKMEQCQTKLTRAKAKLKDHCLKMKMKDDNKTVALGTSKINYMDPRITVAFCKRFEVPIEKIFNKTLRSKFPWAMYASSNFIF</sequence>
<dbReference type="InterPro" id="IPR011010">
    <property type="entry name" value="DNA_brk_join_enz"/>
</dbReference>
<dbReference type="PANTHER" id="PTHR10290:SF3">
    <property type="entry name" value="DNA TOPOISOMERASE 1"/>
    <property type="match status" value="1"/>
</dbReference>
<accession>A0AAD9PJ33</accession>
<dbReference type="Pfam" id="PF01028">
    <property type="entry name" value="Topoisom_I"/>
    <property type="match status" value="1"/>
</dbReference>
<dbReference type="PROSITE" id="PS52038">
    <property type="entry name" value="TOPO_IB_2"/>
    <property type="match status" value="1"/>
</dbReference>
<evidence type="ECO:0000256" key="7">
    <source>
        <dbReference type="ARBA" id="ARBA00023235"/>
    </source>
</evidence>
<dbReference type="InterPro" id="IPR051062">
    <property type="entry name" value="Topoisomerase_IB"/>
</dbReference>
<dbReference type="InterPro" id="IPR014711">
    <property type="entry name" value="TopoI_cat_a-hlx-sub_euk"/>
</dbReference>
<dbReference type="AlphaFoldDB" id="A0AAD9PJ33"/>
<dbReference type="GO" id="GO:0005730">
    <property type="term" value="C:nucleolus"/>
    <property type="evidence" value="ECO:0007669"/>
    <property type="project" value="TreeGrafter"/>
</dbReference>
<proteinExistence type="inferred from homology"/>
<feature type="domain" description="DNA topoisomerase I eukaryotic-type" evidence="12">
    <location>
        <begin position="254"/>
        <end position="670"/>
    </location>
</feature>
<dbReference type="RefSeq" id="XP_067802250.1">
    <property type="nucleotide sequence ID" value="XM_067948099.1"/>
</dbReference>
<dbReference type="KEGG" id="bdw:94337380"/>
<gene>
    <name evidence="13" type="ORF">BdWA1_003083</name>
</gene>